<organism evidence="7">
    <name type="scientific">uncultured Sulfurovum sp</name>
    <dbReference type="NCBI Taxonomy" id="269237"/>
    <lineage>
        <taxon>Bacteria</taxon>
        <taxon>Pseudomonadati</taxon>
        <taxon>Campylobacterota</taxon>
        <taxon>Epsilonproteobacteria</taxon>
        <taxon>Campylobacterales</taxon>
        <taxon>Sulfurovaceae</taxon>
        <taxon>Sulfurovum</taxon>
        <taxon>environmental samples</taxon>
    </lineage>
</organism>
<evidence type="ECO:0000256" key="1">
    <source>
        <dbReference type="ARBA" id="ARBA00022617"/>
    </source>
</evidence>
<sequence>MKELKIFGVVAFFSLLTYYLVEPYAHHAMHAKFDAQGNEIKIESHGFVYDGTTEAAASAVAISDLEYKIGKEKDAKLKASLEKKLTLAKDVQAKKATFWKEVATIGQLTGNAKAGEAAFASCTGCHNGLNMNMGGVIPPNLDHAGALYDENYLIALLKDPAMASNVDHKYADTMLHPMGSIKGTMSHQQIADVVTYLKEKKAAEPTAKTAFMEACVRCHAMRYDKVTQLGDIPKTKENIKTGHDIDAMKYAQKVAEEQATLAGYMGKLPPDLSMIIRARSEHFMETFIEDPQTQLPGTSMPRVGLSEAGYEKVHEYLMDIGDPSKPARDMAGPWVLGFFFIFTILAYLWKSHQWKDLH</sequence>
<feature type="domain" description="Cytochrome c" evidence="6">
    <location>
        <begin position="110"/>
        <end position="201"/>
    </location>
</feature>
<dbReference type="InterPro" id="IPR036909">
    <property type="entry name" value="Cyt_c-like_dom_sf"/>
</dbReference>
<dbReference type="GO" id="GO:0009055">
    <property type="term" value="F:electron transfer activity"/>
    <property type="evidence" value="ECO:0007669"/>
    <property type="project" value="InterPro"/>
</dbReference>
<name>A0A6S6SUJ7_9BACT</name>
<dbReference type="SUPFAM" id="SSF46626">
    <property type="entry name" value="Cytochrome c"/>
    <property type="match status" value="2"/>
</dbReference>
<evidence type="ECO:0000259" key="6">
    <source>
        <dbReference type="PROSITE" id="PS51007"/>
    </source>
</evidence>
<dbReference type="AlphaFoldDB" id="A0A6S6SUJ7"/>
<keyword evidence="5" id="KW-0812">Transmembrane</keyword>
<reference evidence="7" key="1">
    <citation type="submission" date="2020-01" db="EMBL/GenBank/DDBJ databases">
        <authorList>
            <person name="Meier V. D."/>
            <person name="Meier V D."/>
        </authorList>
    </citation>
    <scope>NUCLEOTIDE SEQUENCE</scope>
    <source>
        <strain evidence="7">HLG_WM_MAG_02</strain>
    </source>
</reference>
<keyword evidence="3 4" id="KW-0408">Iron</keyword>
<dbReference type="Gene3D" id="1.10.760.10">
    <property type="entry name" value="Cytochrome c-like domain"/>
    <property type="match status" value="2"/>
</dbReference>
<dbReference type="PROSITE" id="PS51007">
    <property type="entry name" value="CYTC"/>
    <property type="match status" value="1"/>
</dbReference>
<protein>
    <submittedName>
        <fullName evidence="7">Ubiquinol cytochrome C oxidoreductase, cytochrome C1 subunit</fullName>
    </submittedName>
</protein>
<evidence type="ECO:0000256" key="5">
    <source>
        <dbReference type="SAM" id="Phobius"/>
    </source>
</evidence>
<dbReference type="PIRSF" id="PIRSF019225">
    <property type="entry name" value="Ubol_Cyt_c_Rdtase_Cyt_c_su_prd"/>
    <property type="match status" value="1"/>
</dbReference>
<accession>A0A6S6SUJ7</accession>
<keyword evidence="5" id="KW-0472">Membrane</keyword>
<dbReference type="EMBL" id="CACVAZ010000073">
    <property type="protein sequence ID" value="CAA6812199.1"/>
    <property type="molecule type" value="Genomic_DNA"/>
</dbReference>
<evidence type="ECO:0000256" key="2">
    <source>
        <dbReference type="ARBA" id="ARBA00022723"/>
    </source>
</evidence>
<evidence type="ECO:0000313" key="7">
    <source>
        <dbReference type="EMBL" id="CAA6812199.1"/>
    </source>
</evidence>
<feature type="transmembrane region" description="Helical" evidence="5">
    <location>
        <begin position="6"/>
        <end position="25"/>
    </location>
</feature>
<dbReference type="Pfam" id="PF00034">
    <property type="entry name" value="Cytochrom_C"/>
    <property type="match status" value="1"/>
</dbReference>
<evidence type="ECO:0000256" key="3">
    <source>
        <dbReference type="ARBA" id="ARBA00023004"/>
    </source>
</evidence>
<proteinExistence type="predicted"/>
<keyword evidence="1 4" id="KW-0349">Heme</keyword>
<evidence type="ECO:0000256" key="4">
    <source>
        <dbReference type="PROSITE-ProRule" id="PRU00433"/>
    </source>
</evidence>
<dbReference type="GO" id="GO:0020037">
    <property type="term" value="F:heme binding"/>
    <property type="evidence" value="ECO:0007669"/>
    <property type="project" value="InterPro"/>
</dbReference>
<keyword evidence="2 4" id="KW-0479">Metal-binding</keyword>
<keyword evidence="5" id="KW-1133">Transmembrane helix</keyword>
<dbReference type="InterPro" id="IPR009056">
    <property type="entry name" value="Cyt_c-like_dom"/>
</dbReference>
<dbReference type="InterPro" id="IPR021195">
    <property type="entry name" value="Ubol_Cyt_c_Rdtase_Cyt_c_su_prd"/>
</dbReference>
<gene>
    <name evidence="7" type="ORF">HELGO_WM15447</name>
</gene>
<dbReference type="GO" id="GO:0046872">
    <property type="term" value="F:metal ion binding"/>
    <property type="evidence" value="ECO:0007669"/>
    <property type="project" value="UniProtKB-KW"/>
</dbReference>
<feature type="transmembrane region" description="Helical" evidence="5">
    <location>
        <begin position="331"/>
        <end position="349"/>
    </location>
</feature>